<dbReference type="InterPro" id="IPR001214">
    <property type="entry name" value="SET_dom"/>
</dbReference>
<dbReference type="InterPro" id="IPR053185">
    <property type="entry name" value="SET_domain_protein"/>
</dbReference>
<dbReference type="AlphaFoldDB" id="A0A8H7T6W8"/>
<dbReference type="Gene3D" id="2.170.270.10">
    <property type="entry name" value="SET domain"/>
    <property type="match status" value="1"/>
</dbReference>
<dbReference type="InterPro" id="IPR046341">
    <property type="entry name" value="SET_dom_sf"/>
</dbReference>
<dbReference type="PROSITE" id="PS50280">
    <property type="entry name" value="SET"/>
    <property type="match status" value="1"/>
</dbReference>
<evidence type="ECO:0000256" key="1">
    <source>
        <dbReference type="SAM" id="MobiDB-lite"/>
    </source>
</evidence>
<dbReference type="PANTHER" id="PTHR47332">
    <property type="entry name" value="SET DOMAIN-CONTAINING PROTEIN 5"/>
    <property type="match status" value="1"/>
</dbReference>
<feature type="region of interest" description="Disordered" evidence="1">
    <location>
        <begin position="275"/>
        <end position="324"/>
    </location>
</feature>
<evidence type="ECO:0000313" key="3">
    <source>
        <dbReference type="EMBL" id="KAG4415935.1"/>
    </source>
</evidence>
<evidence type="ECO:0000259" key="2">
    <source>
        <dbReference type="PROSITE" id="PS50280"/>
    </source>
</evidence>
<feature type="compositionally biased region" description="Basic and acidic residues" evidence="1">
    <location>
        <begin position="290"/>
        <end position="301"/>
    </location>
</feature>
<sequence>MPGNDRRPVSESASDNGESINTMTDETRDTAQQFPTTVEESHEENPTASRRVPENGDADPGTNSYDPPAGGLDEDKGKGKAISGPESPSNGRKFSINELSKQLSNGQKPSIQTKVQDTYPQVTLNVQVPLLHYTDTLLIVQLYDIRDCINGQGRGIFATCNIKKGQLIMFEHPLITLYFCKSVVKWSKEITDALDKKADTSGSVHYEASSNSNSDVAARISQPTTSRPTDHQPTSPEPKTVKDTSKNSRNLIAKVAKVTKVAKVAKAVVSKSDRHYDHHYENDESVEVTEAPRADAGDVKDSQSATQAPTIPLGEDTTYKEEDDTQTLVRKRLVADFSNLCKFSPAEADAMRRLQDDPERRYSSAWLFRLWQRFSREVPGPGTMNPELLDLDQKVMTDVQLTPAHCRSLYQDICYINHSCFPNARLQYQYEAGACYGWLFAASDIIRNDEITLFYEKDDRVRRRGTSGMTSDVEREFGFDCGCQPCLAGYKDRESWEART</sequence>
<dbReference type="SUPFAM" id="SSF82199">
    <property type="entry name" value="SET domain"/>
    <property type="match status" value="1"/>
</dbReference>
<protein>
    <recommendedName>
        <fullName evidence="2">SET domain-containing protein</fullName>
    </recommendedName>
</protein>
<dbReference type="OrthoDB" id="438641at2759"/>
<name>A0A8H7T6W8_9HELO</name>
<dbReference type="Proteomes" id="UP000664132">
    <property type="component" value="Unassembled WGS sequence"/>
</dbReference>
<feature type="compositionally biased region" description="Polar residues" evidence="1">
    <location>
        <begin position="200"/>
        <end position="234"/>
    </location>
</feature>
<feature type="region of interest" description="Disordered" evidence="1">
    <location>
        <begin position="1"/>
        <end position="93"/>
    </location>
</feature>
<dbReference type="Pfam" id="PF00856">
    <property type="entry name" value="SET"/>
    <property type="match status" value="1"/>
</dbReference>
<comment type="caution">
    <text evidence="3">The sequence shown here is derived from an EMBL/GenBank/DDBJ whole genome shotgun (WGS) entry which is preliminary data.</text>
</comment>
<accession>A0A8H7T6W8</accession>
<feature type="domain" description="SET" evidence="2">
    <location>
        <begin position="138"/>
        <end position="456"/>
    </location>
</feature>
<reference evidence="3" key="1">
    <citation type="submission" date="2021-02" db="EMBL/GenBank/DDBJ databases">
        <title>Genome sequence Cadophora malorum strain M34.</title>
        <authorList>
            <person name="Stefanovic E."/>
            <person name="Vu D."/>
            <person name="Scully C."/>
            <person name="Dijksterhuis J."/>
            <person name="Roader J."/>
            <person name="Houbraken J."/>
        </authorList>
    </citation>
    <scope>NUCLEOTIDE SEQUENCE</scope>
    <source>
        <strain evidence="3">M34</strain>
    </source>
</reference>
<feature type="region of interest" description="Disordered" evidence="1">
    <location>
        <begin position="200"/>
        <end position="248"/>
    </location>
</feature>
<feature type="compositionally biased region" description="Polar residues" evidence="1">
    <location>
        <begin position="11"/>
        <end position="38"/>
    </location>
</feature>
<dbReference type="EMBL" id="JAFJYH010000203">
    <property type="protein sequence ID" value="KAG4415935.1"/>
    <property type="molecule type" value="Genomic_DNA"/>
</dbReference>
<evidence type="ECO:0000313" key="4">
    <source>
        <dbReference type="Proteomes" id="UP000664132"/>
    </source>
</evidence>
<keyword evidence="4" id="KW-1185">Reference proteome</keyword>
<proteinExistence type="predicted"/>
<dbReference type="SMART" id="SM00317">
    <property type="entry name" value="SET"/>
    <property type="match status" value="1"/>
</dbReference>
<organism evidence="3 4">
    <name type="scientific">Cadophora malorum</name>
    <dbReference type="NCBI Taxonomy" id="108018"/>
    <lineage>
        <taxon>Eukaryota</taxon>
        <taxon>Fungi</taxon>
        <taxon>Dikarya</taxon>
        <taxon>Ascomycota</taxon>
        <taxon>Pezizomycotina</taxon>
        <taxon>Leotiomycetes</taxon>
        <taxon>Helotiales</taxon>
        <taxon>Ploettnerulaceae</taxon>
        <taxon>Cadophora</taxon>
    </lineage>
</organism>
<gene>
    <name evidence="3" type="ORF">IFR04_010953</name>
</gene>
<dbReference type="PANTHER" id="PTHR47332:SF4">
    <property type="entry name" value="SET DOMAIN-CONTAINING PROTEIN 5"/>
    <property type="match status" value="1"/>
</dbReference>